<dbReference type="NCBIfam" id="NF033500">
    <property type="entry name" value="phi80_GamL"/>
    <property type="match status" value="1"/>
</dbReference>
<dbReference type="RefSeq" id="WP_063145517.1">
    <property type="nucleotide sequence ID" value="NZ_FJXR01000037.1"/>
</dbReference>
<evidence type="ECO:0008006" key="3">
    <source>
        <dbReference type="Google" id="ProtNLM"/>
    </source>
</evidence>
<organism evidence="1 2">
    <name type="scientific">Enterobacter cloacae</name>
    <dbReference type="NCBI Taxonomy" id="550"/>
    <lineage>
        <taxon>Bacteria</taxon>
        <taxon>Pseudomonadati</taxon>
        <taxon>Pseudomonadota</taxon>
        <taxon>Gammaproteobacteria</taxon>
        <taxon>Enterobacterales</taxon>
        <taxon>Enterobacteriaceae</taxon>
        <taxon>Enterobacter</taxon>
        <taxon>Enterobacter cloacae complex</taxon>
    </lineage>
</organism>
<reference evidence="1 2" key="1">
    <citation type="submission" date="2016-03" db="EMBL/GenBank/DDBJ databases">
        <authorList>
            <consortium name="Pathogen Informatics"/>
        </authorList>
    </citation>
    <scope>NUCLEOTIDE SEQUENCE [LARGE SCALE GENOMIC DNA]</scope>
    <source>
        <strain evidence="2">e1252</strain>
    </source>
</reference>
<sequence length="93" mass="11142">MNAYLTYDRIEDRRWAEQQLTEEKEKWIDDRAKELIAMFPKDPLSMRSLFLPAAATLALTGDKALEHYNDYITRLCYDRAEEEWDRLHPTCPF</sequence>
<dbReference type="InterPro" id="IPR049911">
    <property type="entry name" value="GamL-like"/>
</dbReference>
<dbReference type="EMBL" id="FJXR01000037">
    <property type="protein sequence ID" value="CZW29436.1"/>
    <property type="molecule type" value="Genomic_DNA"/>
</dbReference>
<dbReference type="AlphaFoldDB" id="A0A144TE56"/>
<dbReference type="Proteomes" id="UP000076008">
    <property type="component" value="Unassembled WGS sequence"/>
</dbReference>
<protein>
    <recommendedName>
        <fullName evidence="3">Host nuclease inhibitor GamL</fullName>
    </recommendedName>
</protein>
<name>A0A144TE56_ENTCL</name>
<evidence type="ECO:0000313" key="2">
    <source>
        <dbReference type="Proteomes" id="UP000076008"/>
    </source>
</evidence>
<evidence type="ECO:0000313" key="1">
    <source>
        <dbReference type="EMBL" id="CZW29436.1"/>
    </source>
</evidence>
<accession>A0A144TE56</accession>
<proteinExistence type="predicted"/>
<gene>
    <name evidence="1" type="ORF">SAMEA2273318_04445</name>
</gene>